<sequence length="216" mass="23777">MATFESFEREIQLATAGIAPAAVNKALADFARSELQRAISGGASKSYQLYVNGRLALSEDEVVAPGPIVYQFSLWAEIIAYAISELQRRSPVRSGRFRNSFIVIVNGDVVPHDTDVAAASEVIVTNFQPYIRKAEAGLLGTKRFAIFDGTKRALARRFGNEGRTGAGYLFETKWLNINAGVHPEIPYVLKHSQGRRRDRQAGMPISYPAVIMSMVL</sequence>
<evidence type="ECO:0000313" key="1">
    <source>
        <dbReference type="EMBL" id="EJB02885.1"/>
    </source>
</evidence>
<dbReference type="RefSeq" id="WP_003586773.1">
    <property type="nucleotide sequence ID" value="NZ_JH719381.1"/>
</dbReference>
<gene>
    <name evidence="1" type="ORF">Rleg9DRAFT_1699</name>
</gene>
<organism evidence="1 2">
    <name type="scientific">Rhizobium leguminosarum bv. trifolii WSM597</name>
    <dbReference type="NCBI Taxonomy" id="754764"/>
    <lineage>
        <taxon>Bacteria</taxon>
        <taxon>Pseudomonadati</taxon>
        <taxon>Pseudomonadota</taxon>
        <taxon>Alphaproteobacteria</taxon>
        <taxon>Hyphomicrobiales</taxon>
        <taxon>Rhizobiaceae</taxon>
        <taxon>Rhizobium/Agrobacterium group</taxon>
        <taxon>Rhizobium</taxon>
    </lineage>
</organism>
<accession>J0GYX9</accession>
<name>J0GYX9_RHILT</name>
<evidence type="ECO:0000313" key="2">
    <source>
        <dbReference type="Proteomes" id="UP000005092"/>
    </source>
</evidence>
<reference evidence="1 2" key="1">
    <citation type="submission" date="2012-02" db="EMBL/GenBank/DDBJ databases">
        <title>Improved High-Quality Draft Sequence of Rhizobium leguminosarum bv. trifolii WSM597.</title>
        <authorList>
            <consortium name="US DOE Joint Genome Institute"/>
            <person name="Lucas S."/>
            <person name="Han J."/>
            <person name="Lapidus A."/>
            <person name="Cheng J.-F."/>
            <person name="Goodwin L."/>
            <person name="Pitluck S."/>
            <person name="Peters L."/>
            <person name="Ovchinnikova G."/>
            <person name="Held B."/>
            <person name="Detter J.C."/>
            <person name="Han C."/>
            <person name="Tapia R."/>
            <person name="Land M."/>
            <person name="Hauser L."/>
            <person name="Kyrpides N."/>
            <person name="Ivanova N."/>
            <person name="Pagani I."/>
            <person name="Brau L."/>
            <person name="Yates R."/>
            <person name="O'Hara G."/>
            <person name="Rui T."/>
            <person name="Howieson J."/>
            <person name="Reeve W."/>
            <person name="Woyke T."/>
        </authorList>
    </citation>
    <scope>NUCLEOTIDE SEQUENCE [LARGE SCALE GENOMIC DNA]</scope>
    <source>
        <strain evidence="1 2">WSM597</strain>
    </source>
</reference>
<protein>
    <submittedName>
        <fullName evidence="1">Uncharacterized protein</fullName>
    </submittedName>
</protein>
<proteinExistence type="predicted"/>
<dbReference type="HOGENOM" id="CLU_1293448_0_0_5"/>
<dbReference type="EMBL" id="JH719381">
    <property type="protein sequence ID" value="EJB02885.1"/>
    <property type="molecule type" value="Genomic_DNA"/>
</dbReference>
<dbReference type="OrthoDB" id="7303458at2"/>
<dbReference type="AlphaFoldDB" id="J0GYX9"/>
<dbReference type="Proteomes" id="UP000005092">
    <property type="component" value="Unassembled WGS sequence"/>
</dbReference>